<evidence type="ECO:0000313" key="1">
    <source>
        <dbReference type="EMBL" id="OQS03644.1"/>
    </source>
</evidence>
<dbReference type="InterPro" id="IPR038765">
    <property type="entry name" value="Papain-like_cys_pep_sf"/>
</dbReference>
<accession>A0A1W0A057</accession>
<keyword evidence="2" id="KW-1185">Reference proteome</keyword>
<sequence>MHRLEQSMPLYGTREQFPVLRKNTLAVSKLSNVSSMSLSAQHSVDYLTESLPAKLSVDFVTPYKNQVYRSTCWDFTTIGVLEHSYRLNGIKHG</sequence>
<comment type="caution">
    <text evidence="1">The sequence shown here is derived from an EMBL/GenBank/DDBJ whole genome shotgun (WGS) entry which is preliminary data.</text>
</comment>
<organism evidence="1 2">
    <name type="scientific">Thraustotheca clavata</name>
    <dbReference type="NCBI Taxonomy" id="74557"/>
    <lineage>
        <taxon>Eukaryota</taxon>
        <taxon>Sar</taxon>
        <taxon>Stramenopiles</taxon>
        <taxon>Oomycota</taxon>
        <taxon>Saprolegniomycetes</taxon>
        <taxon>Saprolegniales</taxon>
        <taxon>Achlyaceae</taxon>
        <taxon>Thraustotheca</taxon>
    </lineage>
</organism>
<dbReference type="Proteomes" id="UP000243217">
    <property type="component" value="Unassembled WGS sequence"/>
</dbReference>
<dbReference type="SUPFAM" id="SSF54001">
    <property type="entry name" value="Cysteine proteinases"/>
    <property type="match status" value="1"/>
</dbReference>
<protein>
    <submittedName>
        <fullName evidence="1">Uncharacterized protein</fullName>
    </submittedName>
</protein>
<gene>
    <name evidence="1" type="ORF">THRCLA_21113</name>
</gene>
<dbReference type="EMBL" id="JNBS01000818">
    <property type="protein sequence ID" value="OQS03644.1"/>
    <property type="molecule type" value="Genomic_DNA"/>
</dbReference>
<evidence type="ECO:0000313" key="2">
    <source>
        <dbReference type="Proteomes" id="UP000243217"/>
    </source>
</evidence>
<dbReference type="PANTHER" id="PTHR35899">
    <property type="entry name" value="PAPAIN FAMILY CYSTEINE PROTEASE DOMAIN CONTAINING PROTEIN"/>
    <property type="match status" value="1"/>
</dbReference>
<dbReference type="OrthoDB" id="166340at2759"/>
<dbReference type="PANTHER" id="PTHR35899:SF1">
    <property type="entry name" value="PEPTIDASE C1A PAPAIN C-TERMINAL DOMAIN-CONTAINING PROTEIN"/>
    <property type="match status" value="1"/>
</dbReference>
<dbReference type="Gene3D" id="3.90.70.10">
    <property type="entry name" value="Cysteine proteinases"/>
    <property type="match status" value="1"/>
</dbReference>
<name>A0A1W0A057_9STRA</name>
<proteinExistence type="predicted"/>
<dbReference type="AlphaFoldDB" id="A0A1W0A057"/>
<reference evidence="1 2" key="1">
    <citation type="journal article" date="2014" name="Genome Biol. Evol.">
        <title>The secreted proteins of Achlya hypogyna and Thraustotheca clavata identify the ancestral oomycete secretome and reveal gene acquisitions by horizontal gene transfer.</title>
        <authorList>
            <person name="Misner I."/>
            <person name="Blouin N."/>
            <person name="Leonard G."/>
            <person name="Richards T.A."/>
            <person name="Lane C.E."/>
        </authorList>
    </citation>
    <scope>NUCLEOTIDE SEQUENCE [LARGE SCALE GENOMIC DNA]</scope>
    <source>
        <strain evidence="1 2">ATCC 34112</strain>
    </source>
</reference>